<gene>
    <name evidence="1" type="ORF">C1S78_26375</name>
</gene>
<dbReference type="EMBL" id="POTL01000001">
    <property type="protein sequence ID" value="TLH55434.1"/>
    <property type="molecule type" value="Genomic_DNA"/>
</dbReference>
<dbReference type="AlphaFoldDB" id="A0A8H2JFY1"/>
<comment type="caution">
    <text evidence="1">The sequence shown here is derived from an EMBL/GenBank/DDBJ whole genome shotgun (WGS) entry which is preliminary data.</text>
</comment>
<name>A0A8H2JFY1_MYCMU</name>
<proteinExistence type="predicted"/>
<protein>
    <submittedName>
        <fullName evidence="1">Uncharacterized protein</fullName>
    </submittedName>
</protein>
<evidence type="ECO:0000313" key="1">
    <source>
        <dbReference type="EMBL" id="TLH55434.1"/>
    </source>
</evidence>
<reference evidence="1" key="1">
    <citation type="submission" date="2018-01" db="EMBL/GenBank/DDBJ databases">
        <title>Comparative genomics of Mycobacterium mucogenicum and Mycobacterium neoaurum clade members emphasizing tRNA and non-coding RNA.</title>
        <authorList>
            <person name="Behra P.R.K."/>
            <person name="Pettersson B.M.F."/>
            <person name="Das S."/>
            <person name="Dasgupta S."/>
            <person name="Kirsebom L.A."/>
        </authorList>
    </citation>
    <scope>NUCLEOTIDE SEQUENCE</scope>
    <source>
        <strain evidence="1">DSM 44124</strain>
    </source>
</reference>
<accession>A0A8H2JFY1</accession>
<sequence>MASTVVYACDWCDHIVPKRESDGQPQFAAHVSIKAGMSMTPTEFDICRSCLDAFSAIKNGKYRR</sequence>
<organism evidence="1">
    <name type="scientific">Mycolicibacterium mucogenicum DSM 44124</name>
    <dbReference type="NCBI Taxonomy" id="1226753"/>
    <lineage>
        <taxon>Bacteria</taxon>
        <taxon>Bacillati</taxon>
        <taxon>Actinomycetota</taxon>
        <taxon>Actinomycetes</taxon>
        <taxon>Mycobacteriales</taxon>
        <taxon>Mycobacteriaceae</taxon>
        <taxon>Mycolicibacterium</taxon>
    </lineage>
</organism>